<keyword evidence="2" id="KW-1185">Reference proteome</keyword>
<proteinExistence type="predicted"/>
<protein>
    <submittedName>
        <fullName evidence="1">Uncharacterized protein</fullName>
    </submittedName>
</protein>
<dbReference type="Proteomes" id="UP000824533">
    <property type="component" value="Linkage Group LG17"/>
</dbReference>
<comment type="caution">
    <text evidence="1">The sequence shown here is derived from an EMBL/GenBank/DDBJ whole genome shotgun (WGS) entry which is preliminary data.</text>
</comment>
<organism evidence="1 2">
    <name type="scientific">Dendrolimus kikuchii</name>
    <dbReference type="NCBI Taxonomy" id="765133"/>
    <lineage>
        <taxon>Eukaryota</taxon>
        <taxon>Metazoa</taxon>
        <taxon>Ecdysozoa</taxon>
        <taxon>Arthropoda</taxon>
        <taxon>Hexapoda</taxon>
        <taxon>Insecta</taxon>
        <taxon>Pterygota</taxon>
        <taxon>Neoptera</taxon>
        <taxon>Endopterygota</taxon>
        <taxon>Lepidoptera</taxon>
        <taxon>Glossata</taxon>
        <taxon>Ditrysia</taxon>
        <taxon>Bombycoidea</taxon>
        <taxon>Lasiocampidae</taxon>
        <taxon>Dendrolimus</taxon>
    </lineage>
</organism>
<evidence type="ECO:0000313" key="2">
    <source>
        <dbReference type="Proteomes" id="UP000824533"/>
    </source>
</evidence>
<dbReference type="EMBL" id="CM034403">
    <property type="protein sequence ID" value="KAJ0174846.1"/>
    <property type="molecule type" value="Genomic_DNA"/>
</dbReference>
<reference evidence="1 2" key="1">
    <citation type="journal article" date="2021" name="Front. Genet.">
        <title>Chromosome-Level Genome Assembly Reveals Significant Gene Expansion in the Toll and IMD Signaling Pathways of Dendrolimus kikuchii.</title>
        <authorList>
            <person name="Zhou J."/>
            <person name="Wu P."/>
            <person name="Xiong Z."/>
            <person name="Liu N."/>
            <person name="Zhao N."/>
            <person name="Ji M."/>
            <person name="Qiu Y."/>
            <person name="Yang B."/>
        </authorList>
    </citation>
    <scope>NUCLEOTIDE SEQUENCE [LARGE SCALE GENOMIC DNA]</scope>
    <source>
        <strain evidence="1">Ann1</strain>
    </source>
</reference>
<evidence type="ECO:0000313" key="1">
    <source>
        <dbReference type="EMBL" id="KAJ0174846.1"/>
    </source>
</evidence>
<accession>A0ACC1CTH3</accession>
<sequence>MRWNENVTLQFVKLYLKHECLWNPSHPGYKLKYERIKAYDIMVKDFQACTTKKLSIPEVKMKIKNLRTTYMQQLNKILEKSSPDSIYEPSLIWFHEMDQCLKHVPNNRTPVYVCSQEPVVDSTEMWENDIQIENVGSINPDPLTPQLDEEFETRQESKVKPECSLSPVHFKKKIKKKKVKHVRKSSMDSNSDTGREDEFDIYGKFIAAQLRGMELQQALRIQLEIQHLIKVTCKFVKLYLRHECLWNRHHDDYRIKSAKSLASKEVIKEFKNSTGITLTEPELNIKLKSLRSTYTQEVAKIKARSTPDWTYKPSLKWFSDWDRCLRKEKLTVMSILEDENNTTVSKDSRERVWLSPNSTRDNAPTPDPFDNDYNKIILKLEPEDNTPMKGQNRKLSKKRKIKLRSPSTESSFNTVRGSHDSRMDSTEDEFDIYGKYIASQLRQMNLQKALRVQVAIQNLVSEARISDIEANNN</sequence>
<gene>
    <name evidence="1" type="ORF">K1T71_009954</name>
</gene>
<name>A0ACC1CTH3_9NEOP</name>